<sequence length="233" mass="26799">MSWEIINYLIFTLTLIYTSYWIVINLFLSSFGRKKPPITTVKNKKIQLLVLKKTGVNIKAIRISESSHPFGMMVGIPTKPQLVLSRGSYDTFPTDEMEYVIIHEAEHYVLRHGLIEFAAGLFLFIIGILLIGNSSLFNPILSSFLGLIFGIFLIQLGKAHELQADKFTVKRISNPNGMIKATKKFRQYHGNKYSQNLNPIVQFLFYRANPYKNRIKMARNEIVSRTFARHNNP</sequence>
<dbReference type="Proteomes" id="UP000178230">
    <property type="component" value="Unassembled WGS sequence"/>
</dbReference>
<keyword evidence="3 6" id="KW-0378">Hydrolase</keyword>
<dbReference type="AlphaFoldDB" id="A0A1F5YJ20"/>
<comment type="similarity">
    <text evidence="6">Belongs to the peptidase M48 family.</text>
</comment>
<name>A0A1F5YJ20_9BACT</name>
<evidence type="ECO:0000256" key="3">
    <source>
        <dbReference type="ARBA" id="ARBA00022801"/>
    </source>
</evidence>
<dbReference type="GO" id="GO:0046872">
    <property type="term" value="F:metal ion binding"/>
    <property type="evidence" value="ECO:0007669"/>
    <property type="project" value="UniProtKB-KW"/>
</dbReference>
<dbReference type="Gene3D" id="3.30.2010.10">
    <property type="entry name" value="Metalloproteases ('zincins'), catalytic domain"/>
    <property type="match status" value="1"/>
</dbReference>
<evidence type="ECO:0000259" key="8">
    <source>
        <dbReference type="Pfam" id="PF01435"/>
    </source>
</evidence>
<feature type="transmembrane region" description="Helical" evidence="7">
    <location>
        <begin position="137"/>
        <end position="156"/>
    </location>
</feature>
<proteinExistence type="inferred from homology"/>
<dbReference type="EMBL" id="MFIY01000036">
    <property type="protein sequence ID" value="OGF99861.1"/>
    <property type="molecule type" value="Genomic_DNA"/>
</dbReference>
<accession>A0A1F5YJ20</accession>
<keyword evidence="4 6" id="KW-0862">Zinc</keyword>
<evidence type="ECO:0000256" key="1">
    <source>
        <dbReference type="ARBA" id="ARBA00022670"/>
    </source>
</evidence>
<dbReference type="Pfam" id="PF01435">
    <property type="entry name" value="Peptidase_M48"/>
    <property type="match status" value="1"/>
</dbReference>
<evidence type="ECO:0000256" key="6">
    <source>
        <dbReference type="RuleBase" id="RU003983"/>
    </source>
</evidence>
<keyword evidence="7" id="KW-1133">Transmembrane helix</keyword>
<gene>
    <name evidence="9" type="ORF">A2Y99_01710</name>
</gene>
<comment type="caution">
    <text evidence="9">The sequence shown here is derived from an EMBL/GenBank/DDBJ whole genome shotgun (WGS) entry which is preliminary data.</text>
</comment>
<keyword evidence="1 6" id="KW-0645">Protease</keyword>
<evidence type="ECO:0000256" key="2">
    <source>
        <dbReference type="ARBA" id="ARBA00022723"/>
    </source>
</evidence>
<organism evidence="9 10">
    <name type="scientific">Candidatus Gottesmanbacteria bacterium RBG_13_37_7</name>
    <dbReference type="NCBI Taxonomy" id="1798369"/>
    <lineage>
        <taxon>Bacteria</taxon>
        <taxon>Candidatus Gottesmaniibacteriota</taxon>
    </lineage>
</organism>
<dbReference type="InterPro" id="IPR001915">
    <property type="entry name" value="Peptidase_M48"/>
</dbReference>
<reference evidence="9 10" key="1">
    <citation type="journal article" date="2016" name="Nat. Commun.">
        <title>Thousands of microbial genomes shed light on interconnected biogeochemical processes in an aquifer system.</title>
        <authorList>
            <person name="Anantharaman K."/>
            <person name="Brown C.T."/>
            <person name="Hug L.A."/>
            <person name="Sharon I."/>
            <person name="Castelle C.J."/>
            <person name="Probst A.J."/>
            <person name="Thomas B.C."/>
            <person name="Singh A."/>
            <person name="Wilkins M.J."/>
            <person name="Karaoz U."/>
            <person name="Brodie E.L."/>
            <person name="Williams K.H."/>
            <person name="Hubbard S.S."/>
            <person name="Banfield J.F."/>
        </authorList>
    </citation>
    <scope>NUCLEOTIDE SEQUENCE [LARGE SCALE GENOMIC DNA]</scope>
</reference>
<keyword evidence="7" id="KW-0812">Transmembrane</keyword>
<keyword evidence="5 6" id="KW-0482">Metalloprotease</keyword>
<evidence type="ECO:0000256" key="4">
    <source>
        <dbReference type="ARBA" id="ARBA00022833"/>
    </source>
</evidence>
<keyword evidence="2" id="KW-0479">Metal-binding</keyword>
<evidence type="ECO:0000256" key="5">
    <source>
        <dbReference type="ARBA" id="ARBA00023049"/>
    </source>
</evidence>
<evidence type="ECO:0000313" key="9">
    <source>
        <dbReference type="EMBL" id="OGF99861.1"/>
    </source>
</evidence>
<keyword evidence="7" id="KW-0472">Membrane</keyword>
<dbReference type="GO" id="GO:0006508">
    <property type="term" value="P:proteolysis"/>
    <property type="evidence" value="ECO:0007669"/>
    <property type="project" value="UniProtKB-KW"/>
</dbReference>
<comment type="cofactor">
    <cofactor evidence="6">
        <name>Zn(2+)</name>
        <dbReference type="ChEBI" id="CHEBI:29105"/>
    </cofactor>
    <text evidence="6">Binds 1 zinc ion per subunit.</text>
</comment>
<dbReference type="GO" id="GO:0004222">
    <property type="term" value="F:metalloendopeptidase activity"/>
    <property type="evidence" value="ECO:0007669"/>
    <property type="project" value="InterPro"/>
</dbReference>
<feature type="transmembrane region" description="Helical" evidence="7">
    <location>
        <begin position="6"/>
        <end position="28"/>
    </location>
</feature>
<feature type="transmembrane region" description="Helical" evidence="7">
    <location>
        <begin position="113"/>
        <end position="131"/>
    </location>
</feature>
<evidence type="ECO:0000256" key="7">
    <source>
        <dbReference type="SAM" id="Phobius"/>
    </source>
</evidence>
<protein>
    <recommendedName>
        <fullName evidence="8">Peptidase M48 domain-containing protein</fullName>
    </recommendedName>
</protein>
<feature type="domain" description="Peptidase M48" evidence="8">
    <location>
        <begin position="61"/>
        <end position="219"/>
    </location>
</feature>
<evidence type="ECO:0000313" key="10">
    <source>
        <dbReference type="Proteomes" id="UP000178230"/>
    </source>
</evidence>